<dbReference type="GO" id="GO:0015920">
    <property type="term" value="P:lipopolysaccharide transport"/>
    <property type="evidence" value="ECO:0007669"/>
    <property type="project" value="TreeGrafter"/>
</dbReference>
<feature type="transmembrane region" description="Helical" evidence="6">
    <location>
        <begin position="271"/>
        <end position="291"/>
    </location>
</feature>
<evidence type="ECO:0000256" key="5">
    <source>
        <dbReference type="ARBA" id="ARBA00023136"/>
    </source>
</evidence>
<feature type="transmembrane region" description="Helical" evidence="6">
    <location>
        <begin position="99"/>
        <end position="121"/>
    </location>
</feature>
<comment type="subcellular location">
    <subcellularLocation>
        <location evidence="1">Cell membrane</location>
        <topology evidence="1">Multi-pass membrane protein</topology>
    </subcellularLocation>
</comment>
<dbReference type="Pfam" id="PF03739">
    <property type="entry name" value="LptF_LptG"/>
    <property type="match status" value="1"/>
</dbReference>
<feature type="transmembrane region" description="Helical" evidence="6">
    <location>
        <begin position="61"/>
        <end position="79"/>
    </location>
</feature>
<feature type="transmembrane region" description="Helical" evidence="6">
    <location>
        <begin position="12"/>
        <end position="29"/>
    </location>
</feature>
<dbReference type="EMBL" id="JAIOIV010000117">
    <property type="protein sequence ID" value="MBZ0157478.1"/>
    <property type="molecule type" value="Genomic_DNA"/>
</dbReference>
<dbReference type="Proteomes" id="UP000705867">
    <property type="component" value="Unassembled WGS sequence"/>
</dbReference>
<reference evidence="7" key="1">
    <citation type="journal article" date="2021" name="bioRxiv">
        <title>Unraveling nitrogen, sulfur and carbon metabolic pathways and microbial community transcriptional responses to substrate deprivation and toxicity stresses in a bioreactor mimicking anoxic brackish coastal sediment conditions.</title>
        <authorList>
            <person name="Martins P.D."/>
            <person name="Echeveste M.J."/>
            <person name="Arshad A."/>
            <person name="Kurth J."/>
            <person name="Ouboter H."/>
            <person name="Jetten M.S.M."/>
            <person name="Welte C.U."/>
        </authorList>
    </citation>
    <scope>NUCLEOTIDE SEQUENCE</scope>
    <source>
        <strain evidence="7">MAG_39</strain>
    </source>
</reference>
<evidence type="ECO:0000256" key="3">
    <source>
        <dbReference type="ARBA" id="ARBA00022692"/>
    </source>
</evidence>
<keyword evidence="5 6" id="KW-0472">Membrane</keyword>
<feature type="transmembrane region" description="Helical" evidence="6">
    <location>
        <begin position="297"/>
        <end position="317"/>
    </location>
</feature>
<evidence type="ECO:0000313" key="7">
    <source>
        <dbReference type="EMBL" id="MBZ0157478.1"/>
    </source>
</evidence>
<protein>
    <submittedName>
        <fullName evidence="7">LptF/LptG family permease</fullName>
    </submittedName>
</protein>
<evidence type="ECO:0000256" key="4">
    <source>
        <dbReference type="ARBA" id="ARBA00022989"/>
    </source>
</evidence>
<evidence type="ECO:0000256" key="2">
    <source>
        <dbReference type="ARBA" id="ARBA00022475"/>
    </source>
</evidence>
<keyword evidence="4 6" id="KW-1133">Transmembrane helix</keyword>
<dbReference type="AlphaFoldDB" id="A0A953J833"/>
<dbReference type="InterPro" id="IPR005495">
    <property type="entry name" value="LptG/LptF_permease"/>
</dbReference>
<keyword evidence="3 6" id="KW-0812">Transmembrane</keyword>
<comment type="caution">
    <text evidence="7">The sequence shown here is derived from an EMBL/GenBank/DDBJ whole genome shotgun (WGS) entry which is preliminary data.</text>
</comment>
<organism evidence="7 8">
    <name type="scientific">Candidatus Nitrobium versatile</name>
    <dbReference type="NCBI Taxonomy" id="2884831"/>
    <lineage>
        <taxon>Bacteria</taxon>
        <taxon>Pseudomonadati</taxon>
        <taxon>Nitrospirota</taxon>
        <taxon>Nitrospiria</taxon>
        <taxon>Nitrospirales</taxon>
        <taxon>Nitrospiraceae</taxon>
        <taxon>Candidatus Nitrobium</taxon>
    </lineage>
</organism>
<proteinExistence type="predicted"/>
<dbReference type="PANTHER" id="PTHR33529:SF6">
    <property type="entry name" value="YJGP_YJGQ FAMILY PERMEASE"/>
    <property type="match status" value="1"/>
</dbReference>
<accession>A0A953J833</accession>
<evidence type="ECO:0000256" key="6">
    <source>
        <dbReference type="SAM" id="Phobius"/>
    </source>
</evidence>
<feature type="transmembrane region" description="Helical" evidence="6">
    <location>
        <begin position="329"/>
        <end position="347"/>
    </location>
</feature>
<gene>
    <name evidence="7" type="ORF">K8I29_14870</name>
</gene>
<evidence type="ECO:0000313" key="8">
    <source>
        <dbReference type="Proteomes" id="UP000705867"/>
    </source>
</evidence>
<keyword evidence="2" id="KW-1003">Cell membrane</keyword>
<reference evidence="7" key="2">
    <citation type="submission" date="2021-08" db="EMBL/GenBank/DDBJ databases">
        <authorList>
            <person name="Dalcin Martins P."/>
        </authorList>
    </citation>
    <scope>NUCLEOTIDE SEQUENCE</scope>
    <source>
        <strain evidence="7">MAG_39</strain>
    </source>
</reference>
<evidence type="ECO:0000256" key="1">
    <source>
        <dbReference type="ARBA" id="ARBA00004651"/>
    </source>
</evidence>
<sequence length="353" mass="39019">MLLIHRTIFKELLVSFLLSILFLNFTLMMEKLLRLSRILSGVGASLADIARIVLYLQPQILILTLPMALLLSVLLVYGRMNTDNELVVLRGSGMSFRSISLPVLSLGLFCFVAGIAMSFSLSPASSTLLRKNLMEILTRRAPMTIEEGIFNTAFKGIIILVREKPSPDRLSGIFIVDDRNKAEQKIITAREGKLVPGEDTLSFSLSSGHVYITKEDTFTEIEFGRYHFTLNPSIEPADRKKSEMTPGELLKAARESPDKRVSSLLELHRRLSMPALCLALVLLGPSLSLMAGKSGRLGGLTVGLSVFAAYYILLLYGENLARSGRLPHFLGAWMSFAVLAAVSLAVFERVSRR</sequence>
<dbReference type="PANTHER" id="PTHR33529">
    <property type="entry name" value="SLR0882 PROTEIN-RELATED"/>
    <property type="match status" value="1"/>
</dbReference>
<dbReference type="GO" id="GO:0043190">
    <property type="term" value="C:ATP-binding cassette (ABC) transporter complex"/>
    <property type="evidence" value="ECO:0007669"/>
    <property type="project" value="TreeGrafter"/>
</dbReference>
<name>A0A953J833_9BACT</name>